<accession>A0AA42J0I7</accession>
<dbReference type="InterPro" id="IPR016181">
    <property type="entry name" value="Acyl_CoA_acyltransferase"/>
</dbReference>
<reference evidence="3" key="1">
    <citation type="journal article" date="2023" name="Int. J. Syst. Evol. Microbiol.">
        <title>&lt;i&gt;Holtiella tumoricola&lt;/i&gt; gen. nov. sp. nov., isolated from a human clinical sample.</title>
        <authorList>
            <person name="Allen-Vercoe E."/>
            <person name="Daigneault M.C."/>
            <person name="Vancuren S.J."/>
            <person name="Cochrane K."/>
            <person name="O'Neal L.L."/>
            <person name="Sankaranarayanan K."/>
            <person name="Lawson P.A."/>
        </authorList>
    </citation>
    <scope>NUCLEOTIDE SEQUENCE</scope>
    <source>
        <strain evidence="3">CC70A</strain>
    </source>
</reference>
<organism evidence="3 4">
    <name type="scientific">Holtiella tumoricola</name>
    <dbReference type="NCBI Taxonomy" id="3018743"/>
    <lineage>
        <taxon>Bacteria</taxon>
        <taxon>Bacillati</taxon>
        <taxon>Bacillota</taxon>
        <taxon>Clostridia</taxon>
        <taxon>Lachnospirales</taxon>
        <taxon>Cellulosilyticaceae</taxon>
        <taxon>Holtiella</taxon>
    </lineage>
</organism>
<sequence length="152" mass="17532">MINFREAQQGDEEGVLKVVREVLSEYGLEFNPEEEDLDVTNLEKYYMNNKGWFQVILEDNRIIGSTGIFKVDETTCELRKMYLLPSYQGKGLGKKLMENALEAAKVLGYKTITLQTNSVLVKALPLYERFGFRQEKGIEVCSRCDLFMKKVL</sequence>
<keyword evidence="1" id="KW-0808">Transferase</keyword>
<dbReference type="Pfam" id="PF00583">
    <property type="entry name" value="Acetyltransf_1"/>
    <property type="match status" value="1"/>
</dbReference>
<dbReference type="PANTHER" id="PTHR13947:SF37">
    <property type="entry name" value="LD18367P"/>
    <property type="match status" value="1"/>
</dbReference>
<proteinExistence type="predicted"/>
<gene>
    <name evidence="3" type="ORF">PBV87_06935</name>
</gene>
<evidence type="ECO:0000313" key="4">
    <source>
        <dbReference type="Proteomes" id="UP001169242"/>
    </source>
</evidence>
<dbReference type="AlphaFoldDB" id="A0AA42J0I7"/>
<keyword evidence="4" id="KW-1185">Reference proteome</keyword>
<dbReference type="CDD" id="cd04301">
    <property type="entry name" value="NAT_SF"/>
    <property type="match status" value="1"/>
</dbReference>
<dbReference type="GO" id="GO:0008080">
    <property type="term" value="F:N-acetyltransferase activity"/>
    <property type="evidence" value="ECO:0007669"/>
    <property type="project" value="InterPro"/>
</dbReference>
<dbReference type="PANTHER" id="PTHR13947">
    <property type="entry name" value="GNAT FAMILY N-ACETYLTRANSFERASE"/>
    <property type="match status" value="1"/>
</dbReference>
<dbReference type="SUPFAM" id="SSF55729">
    <property type="entry name" value="Acyl-CoA N-acyltransferases (Nat)"/>
    <property type="match status" value="1"/>
</dbReference>
<dbReference type="RefSeq" id="WP_271011639.1">
    <property type="nucleotide sequence ID" value="NZ_JAQIFT010000029.1"/>
</dbReference>
<dbReference type="EMBL" id="JAQIFT010000029">
    <property type="protein sequence ID" value="MDA3731221.1"/>
    <property type="molecule type" value="Genomic_DNA"/>
</dbReference>
<evidence type="ECO:0000259" key="2">
    <source>
        <dbReference type="PROSITE" id="PS51186"/>
    </source>
</evidence>
<feature type="domain" description="N-acetyltransferase" evidence="2">
    <location>
        <begin position="2"/>
        <end position="152"/>
    </location>
</feature>
<dbReference type="InterPro" id="IPR000182">
    <property type="entry name" value="GNAT_dom"/>
</dbReference>
<dbReference type="Gene3D" id="3.40.630.30">
    <property type="match status" value="1"/>
</dbReference>
<dbReference type="InterPro" id="IPR050769">
    <property type="entry name" value="NAT_camello-type"/>
</dbReference>
<evidence type="ECO:0000256" key="1">
    <source>
        <dbReference type="ARBA" id="ARBA00022679"/>
    </source>
</evidence>
<name>A0AA42J0I7_9FIRM</name>
<dbReference type="Proteomes" id="UP001169242">
    <property type="component" value="Unassembled WGS sequence"/>
</dbReference>
<dbReference type="PROSITE" id="PS51186">
    <property type="entry name" value="GNAT"/>
    <property type="match status" value="1"/>
</dbReference>
<evidence type="ECO:0000313" key="3">
    <source>
        <dbReference type="EMBL" id="MDA3731221.1"/>
    </source>
</evidence>
<protein>
    <submittedName>
        <fullName evidence="3">GNAT family N-acetyltransferase</fullName>
    </submittedName>
</protein>
<comment type="caution">
    <text evidence="3">The sequence shown here is derived from an EMBL/GenBank/DDBJ whole genome shotgun (WGS) entry which is preliminary data.</text>
</comment>